<proteinExistence type="predicted"/>
<dbReference type="KEGG" id="fer:FNB15_11625"/>
<sequence length="151" mass="16214">MKSVFILAAFGLGFAVWGMPSTGTAQACKQTLDMTSAGGPKVVQCHEVTDMPQSTINAMCRPAGAQTRTVPERLEKCPATYVGLCTTPLRTIQSNLRRLQGLPDEPDPNVPETATIKAYFYEGMPPNAPETCARSGGKWATAQKAPAKKRQ</sequence>
<organism evidence="2 3">
    <name type="scientific">Ferrovibrio terrae</name>
    <dbReference type="NCBI Taxonomy" id="2594003"/>
    <lineage>
        <taxon>Bacteria</taxon>
        <taxon>Pseudomonadati</taxon>
        <taxon>Pseudomonadota</taxon>
        <taxon>Alphaproteobacteria</taxon>
        <taxon>Rhodospirillales</taxon>
        <taxon>Rhodospirillaceae</taxon>
        <taxon>Ferrovibrio</taxon>
    </lineage>
</organism>
<feature type="region of interest" description="Disordered" evidence="1">
    <location>
        <begin position="129"/>
        <end position="151"/>
    </location>
</feature>
<name>A0A516H270_9PROT</name>
<protein>
    <submittedName>
        <fullName evidence="2">Uncharacterized protein</fullName>
    </submittedName>
</protein>
<dbReference type="AlphaFoldDB" id="A0A516H270"/>
<reference evidence="2 3" key="1">
    <citation type="submission" date="2019-07" db="EMBL/GenBank/DDBJ databases">
        <title>Genome sequencing for Ferrovibrio sp. K5.</title>
        <authorList>
            <person name="Park S.-J."/>
        </authorList>
    </citation>
    <scope>NUCLEOTIDE SEQUENCE [LARGE SCALE GENOMIC DNA]</scope>
    <source>
        <strain evidence="2 3">K5</strain>
    </source>
</reference>
<accession>A0A516H270</accession>
<evidence type="ECO:0000313" key="3">
    <source>
        <dbReference type="Proteomes" id="UP000317496"/>
    </source>
</evidence>
<evidence type="ECO:0000313" key="2">
    <source>
        <dbReference type="EMBL" id="QDO97874.1"/>
    </source>
</evidence>
<dbReference type="EMBL" id="CP041636">
    <property type="protein sequence ID" value="QDO97874.1"/>
    <property type="molecule type" value="Genomic_DNA"/>
</dbReference>
<keyword evidence="3" id="KW-1185">Reference proteome</keyword>
<gene>
    <name evidence="2" type="ORF">FNB15_11625</name>
</gene>
<dbReference type="PROSITE" id="PS51257">
    <property type="entry name" value="PROKAR_LIPOPROTEIN"/>
    <property type="match status" value="1"/>
</dbReference>
<evidence type="ECO:0000256" key="1">
    <source>
        <dbReference type="SAM" id="MobiDB-lite"/>
    </source>
</evidence>
<dbReference type="Proteomes" id="UP000317496">
    <property type="component" value="Chromosome"/>
</dbReference>
<dbReference type="RefSeq" id="WP_144068855.1">
    <property type="nucleotide sequence ID" value="NZ_CP041636.1"/>
</dbReference>